<accession>A0A2M8L5A5</accession>
<evidence type="ECO:0000313" key="2">
    <source>
        <dbReference type="Proteomes" id="UP000229500"/>
    </source>
</evidence>
<sequence>MNKGKAVLLFFSFVALLNFLILDIKVFRSQEEPSVVTPTTLSPKIGEISFCPAACLEAISQATAPAFIQTTPTPKPTQAEVMVKELYIPLGSGSTKSVDWVELAGVESVIDAANYPKIKSVIFEASLRIPTANGRVYAKLYNVTDKHDVWFSEVWAEGPLGYRAESGKISLSPGRKLYRVMMKSTMAYEAILDSARIKILLE</sequence>
<comment type="caution">
    <text evidence="1">The sequence shown here is derived from an EMBL/GenBank/DDBJ whole genome shotgun (WGS) entry which is preliminary data.</text>
</comment>
<dbReference type="Proteomes" id="UP000229500">
    <property type="component" value="Unassembled WGS sequence"/>
</dbReference>
<gene>
    <name evidence="1" type="ORF">COU96_02020</name>
</gene>
<evidence type="ECO:0000313" key="1">
    <source>
        <dbReference type="EMBL" id="PJE69024.1"/>
    </source>
</evidence>
<organism evidence="1 2">
    <name type="scientific">Candidatus Shapirobacteria bacterium CG10_big_fil_rev_8_21_14_0_10_38_14</name>
    <dbReference type="NCBI Taxonomy" id="1974483"/>
    <lineage>
        <taxon>Bacteria</taxon>
        <taxon>Candidatus Shapironibacteriota</taxon>
    </lineage>
</organism>
<reference evidence="2" key="1">
    <citation type="submission" date="2017-09" db="EMBL/GenBank/DDBJ databases">
        <title>Depth-based differentiation of microbial function through sediment-hosted aquifers and enrichment of novel symbionts in the deep terrestrial subsurface.</title>
        <authorList>
            <person name="Probst A.J."/>
            <person name="Ladd B."/>
            <person name="Jarett J.K."/>
            <person name="Geller-Mcgrath D.E."/>
            <person name="Sieber C.M.K."/>
            <person name="Emerson J.B."/>
            <person name="Anantharaman K."/>
            <person name="Thomas B.C."/>
            <person name="Malmstrom R."/>
            <person name="Stieglmeier M."/>
            <person name="Klingl A."/>
            <person name="Woyke T."/>
            <person name="Ryan C.M."/>
            <person name="Banfield J.F."/>
        </authorList>
    </citation>
    <scope>NUCLEOTIDE SEQUENCE [LARGE SCALE GENOMIC DNA]</scope>
</reference>
<dbReference type="AlphaFoldDB" id="A0A2M8L5A5"/>
<protein>
    <submittedName>
        <fullName evidence="1">Uncharacterized protein</fullName>
    </submittedName>
</protein>
<name>A0A2M8L5A5_9BACT</name>
<dbReference type="EMBL" id="PFEL01000076">
    <property type="protein sequence ID" value="PJE69024.1"/>
    <property type="molecule type" value="Genomic_DNA"/>
</dbReference>
<proteinExistence type="predicted"/>